<feature type="non-terminal residue" evidence="1">
    <location>
        <position position="216"/>
    </location>
</feature>
<proteinExistence type="predicted"/>
<dbReference type="Proteomes" id="UP000681720">
    <property type="component" value="Unassembled WGS sequence"/>
</dbReference>
<dbReference type="EMBL" id="CAJOBJ010361798">
    <property type="protein sequence ID" value="CAF5218576.1"/>
    <property type="molecule type" value="Genomic_DNA"/>
</dbReference>
<evidence type="ECO:0000313" key="2">
    <source>
        <dbReference type="Proteomes" id="UP000681720"/>
    </source>
</evidence>
<dbReference type="AlphaFoldDB" id="A0A8S3JHY3"/>
<sequence length="216" mass="25894">MKSHKATIEASIKNMQQYLYEQLETRALEMALKVRQDYYRRELFDIKVKSKQLNDFTIKLNQRVRQLEIEITDSLQAYKRSKEAIVKSVLDVYRNLSETKSPKKHRNSAYNLCQSLDYNKYVETIKEFDDIINRYMKSYIENNGRFHLSQETTTPQSPFLLARPTFLSSHPLEDLNVYQWFNNINDLTKNQQTMHFVFRVLLSRINDRLDIFPLHL</sequence>
<organism evidence="1 2">
    <name type="scientific">Rotaria magnacalcarata</name>
    <dbReference type="NCBI Taxonomy" id="392030"/>
    <lineage>
        <taxon>Eukaryota</taxon>
        <taxon>Metazoa</taxon>
        <taxon>Spiralia</taxon>
        <taxon>Gnathifera</taxon>
        <taxon>Rotifera</taxon>
        <taxon>Eurotatoria</taxon>
        <taxon>Bdelloidea</taxon>
        <taxon>Philodinida</taxon>
        <taxon>Philodinidae</taxon>
        <taxon>Rotaria</taxon>
    </lineage>
</organism>
<protein>
    <submittedName>
        <fullName evidence="1">Uncharacterized protein</fullName>
    </submittedName>
</protein>
<comment type="caution">
    <text evidence="1">The sequence shown here is derived from an EMBL/GenBank/DDBJ whole genome shotgun (WGS) entry which is preliminary data.</text>
</comment>
<name>A0A8S3JHY3_9BILA</name>
<evidence type="ECO:0000313" key="1">
    <source>
        <dbReference type="EMBL" id="CAF5218576.1"/>
    </source>
</evidence>
<reference evidence="1" key="1">
    <citation type="submission" date="2021-02" db="EMBL/GenBank/DDBJ databases">
        <authorList>
            <person name="Nowell W R."/>
        </authorList>
    </citation>
    <scope>NUCLEOTIDE SEQUENCE</scope>
</reference>
<accession>A0A8S3JHY3</accession>
<gene>
    <name evidence="1" type="ORF">GIL414_LOCUS83033</name>
</gene>